<evidence type="ECO:0000256" key="4">
    <source>
        <dbReference type="SAM" id="MobiDB-lite"/>
    </source>
</evidence>
<gene>
    <name evidence="6" type="ORF">SacxiDRAFT_3918</name>
</gene>
<feature type="compositionally biased region" description="Basic and acidic residues" evidence="4">
    <location>
        <begin position="294"/>
        <end position="309"/>
    </location>
</feature>
<accession>I0V7K6</accession>
<keyword evidence="7" id="KW-1185">Reference proteome</keyword>
<dbReference type="InterPro" id="IPR014729">
    <property type="entry name" value="Rossmann-like_a/b/a_fold"/>
</dbReference>
<protein>
    <submittedName>
        <fullName evidence="6">Universal stress protein UspA-like protein</fullName>
    </submittedName>
</protein>
<evidence type="ECO:0000313" key="7">
    <source>
        <dbReference type="Proteomes" id="UP000004691"/>
    </source>
</evidence>
<feature type="domain" description="UspA" evidence="5">
    <location>
        <begin position="9"/>
        <end position="142"/>
    </location>
</feature>
<dbReference type="PANTHER" id="PTHR46268">
    <property type="entry name" value="STRESS RESPONSE PROTEIN NHAX"/>
    <property type="match status" value="1"/>
</dbReference>
<keyword evidence="2" id="KW-0547">Nucleotide-binding</keyword>
<sequence>MNGESAGSNVVVGVDGAAPALRATAWAARTAMRRRRPLLLVAAMNPPTPYGTGIGLRPDHFVELEGEGRTWLDRARSVAERVGGPADIGTELVVGAASSVLAERAEHACCVAIGGHERQHGGLGSVAADLMGRVPCPVAVVRWRGEADFPPANGAVVVGVDGSPASAEAVVVAYEEAALREAPLVAVHAAGERRGLLHHRGGGVWGEGDVTEALTLAERLAGMREWYPQVEVERVLAKEEPAAALARHGETAQLLVVGSTGHGELSGRLLGSTSHALARSAPCPLLVVPGRTRTRTEENRSRRREKTGP</sequence>
<dbReference type="GO" id="GO:0005524">
    <property type="term" value="F:ATP binding"/>
    <property type="evidence" value="ECO:0007669"/>
    <property type="project" value="UniProtKB-KW"/>
</dbReference>
<dbReference type="Gene3D" id="3.40.50.620">
    <property type="entry name" value="HUPs"/>
    <property type="match status" value="2"/>
</dbReference>
<dbReference type="InterPro" id="IPR006016">
    <property type="entry name" value="UspA"/>
</dbReference>
<dbReference type="HOGENOM" id="CLU_049301_2_3_11"/>
<dbReference type="PANTHER" id="PTHR46268:SF27">
    <property type="entry name" value="UNIVERSAL STRESS PROTEIN RV2623"/>
    <property type="match status" value="1"/>
</dbReference>
<evidence type="ECO:0000256" key="2">
    <source>
        <dbReference type="ARBA" id="ARBA00022741"/>
    </source>
</evidence>
<evidence type="ECO:0000259" key="5">
    <source>
        <dbReference type="Pfam" id="PF00582"/>
    </source>
</evidence>
<comment type="similarity">
    <text evidence="1">Belongs to the universal stress protein A family.</text>
</comment>
<dbReference type="Proteomes" id="UP000004691">
    <property type="component" value="Unassembled WGS sequence"/>
</dbReference>
<dbReference type="EMBL" id="JH636049">
    <property type="protein sequence ID" value="EID56109.1"/>
    <property type="molecule type" value="Genomic_DNA"/>
</dbReference>
<feature type="domain" description="UspA" evidence="5">
    <location>
        <begin position="156"/>
        <end position="289"/>
    </location>
</feature>
<dbReference type="Pfam" id="PF00582">
    <property type="entry name" value="Usp"/>
    <property type="match status" value="2"/>
</dbReference>
<feature type="region of interest" description="Disordered" evidence="4">
    <location>
        <begin position="290"/>
        <end position="309"/>
    </location>
</feature>
<dbReference type="AlphaFoldDB" id="I0V7K6"/>
<dbReference type="eggNOG" id="COG0589">
    <property type="taxonomic scope" value="Bacteria"/>
</dbReference>
<reference evidence="6 7" key="1">
    <citation type="submission" date="2012-01" db="EMBL/GenBank/DDBJ databases">
        <title>Improved High-Quality Draft sequence of Saccharomonospora xinjiangensis XJ-54.</title>
        <authorList>
            <consortium name="US DOE Joint Genome Institute"/>
            <person name="Lucas S."/>
            <person name="Han J."/>
            <person name="Lapidus A."/>
            <person name="Cheng J.-F."/>
            <person name="Goodwin L."/>
            <person name="Pitluck S."/>
            <person name="Peters L."/>
            <person name="Mikhailova N."/>
            <person name="Teshima H."/>
            <person name="Detter J.C."/>
            <person name="Han C."/>
            <person name="Tapia R."/>
            <person name="Land M."/>
            <person name="Hauser L."/>
            <person name="Kyrpides N."/>
            <person name="Ivanova N."/>
            <person name="Pagani I."/>
            <person name="Brambilla E.-M."/>
            <person name="Klenk H.-P."/>
            <person name="Woyke T."/>
        </authorList>
    </citation>
    <scope>NUCLEOTIDE SEQUENCE [LARGE SCALE GENOMIC DNA]</scope>
    <source>
        <strain evidence="6 7">XJ-54</strain>
    </source>
</reference>
<evidence type="ECO:0000256" key="3">
    <source>
        <dbReference type="ARBA" id="ARBA00022840"/>
    </source>
</evidence>
<organism evidence="6 7">
    <name type="scientific">Saccharomonospora xinjiangensis XJ-54</name>
    <dbReference type="NCBI Taxonomy" id="882086"/>
    <lineage>
        <taxon>Bacteria</taxon>
        <taxon>Bacillati</taxon>
        <taxon>Actinomycetota</taxon>
        <taxon>Actinomycetes</taxon>
        <taxon>Pseudonocardiales</taxon>
        <taxon>Pseudonocardiaceae</taxon>
        <taxon>Saccharomonospora</taxon>
    </lineage>
</organism>
<dbReference type="SUPFAM" id="SSF52402">
    <property type="entry name" value="Adenine nucleotide alpha hydrolases-like"/>
    <property type="match status" value="2"/>
</dbReference>
<dbReference type="OrthoDB" id="3404132at2"/>
<evidence type="ECO:0000313" key="6">
    <source>
        <dbReference type="EMBL" id="EID56109.1"/>
    </source>
</evidence>
<dbReference type="InterPro" id="IPR006015">
    <property type="entry name" value="Universal_stress_UspA"/>
</dbReference>
<keyword evidence="3" id="KW-0067">ATP-binding</keyword>
<dbReference type="RefSeq" id="WP_006240343.1">
    <property type="nucleotide sequence ID" value="NZ_JH636049.1"/>
</dbReference>
<evidence type="ECO:0000256" key="1">
    <source>
        <dbReference type="ARBA" id="ARBA00008791"/>
    </source>
</evidence>
<dbReference type="PRINTS" id="PR01438">
    <property type="entry name" value="UNVRSLSTRESS"/>
</dbReference>
<dbReference type="STRING" id="882086.SacxiDRAFT_3918"/>
<proteinExistence type="inferred from homology"/>
<name>I0V7K6_9PSEU</name>